<dbReference type="AlphaFoldDB" id="A0AAD4V8G7"/>
<name>A0AAD4V8G7_PRUDU</name>
<feature type="compositionally biased region" description="Basic residues" evidence="1">
    <location>
        <begin position="670"/>
        <end position="685"/>
    </location>
</feature>
<dbReference type="Pfam" id="PF04782">
    <property type="entry name" value="DUF632"/>
    <property type="match status" value="1"/>
</dbReference>
<keyword evidence="5" id="KW-1185">Reference proteome</keyword>
<feature type="domain" description="DUF632" evidence="2">
    <location>
        <begin position="139"/>
        <end position="458"/>
    </location>
</feature>
<dbReference type="EMBL" id="JAJFAZ020000007">
    <property type="protein sequence ID" value="KAI5319766.1"/>
    <property type="molecule type" value="Genomic_DNA"/>
</dbReference>
<evidence type="ECO:0008006" key="6">
    <source>
        <dbReference type="Google" id="ProtNLM"/>
    </source>
</evidence>
<dbReference type="InterPro" id="IPR006867">
    <property type="entry name" value="DUF632"/>
</dbReference>
<feature type="compositionally biased region" description="Low complexity" evidence="1">
    <location>
        <begin position="79"/>
        <end position="90"/>
    </location>
</feature>
<comment type="caution">
    <text evidence="4">The sequence shown here is derived from an EMBL/GenBank/DDBJ whole genome shotgun (WGS) entry which is preliminary data.</text>
</comment>
<feature type="region of interest" description="Disordered" evidence="1">
    <location>
        <begin position="59"/>
        <end position="123"/>
    </location>
</feature>
<evidence type="ECO:0000313" key="5">
    <source>
        <dbReference type="Proteomes" id="UP001054821"/>
    </source>
</evidence>
<evidence type="ECO:0000259" key="3">
    <source>
        <dbReference type="Pfam" id="PF04783"/>
    </source>
</evidence>
<evidence type="ECO:0000256" key="1">
    <source>
        <dbReference type="SAM" id="MobiDB-lite"/>
    </source>
</evidence>
<dbReference type="InterPro" id="IPR006868">
    <property type="entry name" value="DUF630"/>
</dbReference>
<protein>
    <recommendedName>
        <fullName evidence="6">DUF632 domain-containing protein</fullName>
    </recommendedName>
</protein>
<feature type="region of interest" description="Disordered" evidence="1">
    <location>
        <begin position="592"/>
        <end position="685"/>
    </location>
</feature>
<dbReference type="PANTHER" id="PTHR21450">
    <property type="entry name" value="PROTEIN ALTERED PHOSPHATE STARVATION RESPONSE 1"/>
    <property type="match status" value="1"/>
</dbReference>
<feature type="region of interest" description="Disordered" evidence="1">
    <location>
        <begin position="172"/>
        <end position="226"/>
    </location>
</feature>
<feature type="compositionally biased region" description="Basic and acidic residues" evidence="1">
    <location>
        <begin position="660"/>
        <end position="669"/>
    </location>
</feature>
<dbReference type="Pfam" id="PF04783">
    <property type="entry name" value="DUF630"/>
    <property type="match status" value="1"/>
</dbReference>
<organism evidence="4 5">
    <name type="scientific">Prunus dulcis</name>
    <name type="common">Almond</name>
    <name type="synonym">Amygdalus dulcis</name>
    <dbReference type="NCBI Taxonomy" id="3755"/>
    <lineage>
        <taxon>Eukaryota</taxon>
        <taxon>Viridiplantae</taxon>
        <taxon>Streptophyta</taxon>
        <taxon>Embryophyta</taxon>
        <taxon>Tracheophyta</taxon>
        <taxon>Spermatophyta</taxon>
        <taxon>Magnoliopsida</taxon>
        <taxon>eudicotyledons</taxon>
        <taxon>Gunneridae</taxon>
        <taxon>Pentapetalae</taxon>
        <taxon>rosids</taxon>
        <taxon>fabids</taxon>
        <taxon>Rosales</taxon>
        <taxon>Rosaceae</taxon>
        <taxon>Amygdaloideae</taxon>
        <taxon>Amygdaleae</taxon>
        <taxon>Prunus</taxon>
    </lineage>
</organism>
<feature type="domain" description="DUF630" evidence="3">
    <location>
        <begin position="1"/>
        <end position="60"/>
    </location>
</feature>
<evidence type="ECO:0000259" key="2">
    <source>
        <dbReference type="Pfam" id="PF04782"/>
    </source>
</evidence>
<feature type="compositionally biased region" description="Low complexity" evidence="1">
    <location>
        <begin position="190"/>
        <end position="213"/>
    </location>
</feature>
<dbReference type="Proteomes" id="UP001054821">
    <property type="component" value="Chromosome 7"/>
</dbReference>
<accession>A0AAD4V8G7</accession>
<feature type="compositionally biased region" description="Basic and acidic residues" evidence="1">
    <location>
        <begin position="91"/>
        <end position="102"/>
    </location>
</feature>
<gene>
    <name evidence="4" type="ORF">L3X38_039474</name>
</gene>
<evidence type="ECO:0000313" key="4">
    <source>
        <dbReference type="EMBL" id="KAI5319766.1"/>
    </source>
</evidence>
<proteinExistence type="predicted"/>
<reference evidence="4 5" key="1">
    <citation type="journal article" date="2022" name="G3 (Bethesda)">
        <title>Whole-genome sequence and methylome profiling of the almond [Prunus dulcis (Mill.) D.A. Webb] cultivar 'Nonpareil'.</title>
        <authorList>
            <person name="D'Amico-Willman K.M."/>
            <person name="Ouma W.Z."/>
            <person name="Meulia T."/>
            <person name="Sideli G.M."/>
            <person name="Gradziel T.M."/>
            <person name="Fresnedo-Ramirez J."/>
        </authorList>
    </citation>
    <scope>NUCLEOTIDE SEQUENCE [LARGE SCALE GENOMIC DNA]</scope>
    <source>
        <strain evidence="4">Clone GOH B32 T37-40</strain>
    </source>
</reference>
<dbReference type="PANTHER" id="PTHR21450:SF17">
    <property type="entry name" value="OS09G0542500 PROTEIN"/>
    <property type="match status" value="1"/>
</dbReference>
<sequence length="685" mass="78349">MGGKVSKQRKRDDVVLLCRERKRQLNLAVKRRYAFADAQCEYSKSLSAVAVAIRSFVESHSSPSDSDSEPTKNTNAYPSSDSGISRSSSSEIDREKKLQENSDDREEVEENRDHNAGTDGEELGLVLLNDEAVREGRELLEALKEVEVQFLRAYNSSLDVTRMLGTNTDQMQSALEDTEENSSKLKKSRSVSSILSSSSSRKSLLRSSTRSSSTITPSNGGLFDDNGAMGSKCHSLTLGMLYVLEQKLYEEVKAGEETRRLYDRKCSQYSRNQGHGLKTEDKIRVELHSRIAVAKRSAESTFKKIRKLRDEELQPQLIELLQGLMKNWKIMSETHETQHRIMSEVKYVNCSSYEKLCNDNSHQLAATHEFEAELQNWRARFASYVSSQKEYIEALDGWLHKLVAPESEVDSDMWSSLRSCRVGMLPSTEICENWLASINKLPHKAVPSAMENFGKDVQALMVRQDKDHQQKRKIDGLAKELHWQAWVFYWERRIMGLKRYEEKEWHERLKKMENKVIEFKTRLNSKKEKLHTSMEETQNITVNRFQTGFSSVFKSLTEFSKSVVEMYDGLIRFNENGMKVDDKGSHLPSIHVEADDQSSRAPSIRVEADDQSCRVPSIRVEADDQSSRVPSIRVEADDQSSQAPRIRVEADDQSSQPPRVDVEADEIKNIHKGKGHKKMHRGHKK</sequence>